<sequence>MGDQTQETTMDRILQEISAVSHRLEGMDNAMALLTAETKSMRLDVEGFQSRVTGLQQHVATMETHITSSQDRDHELLYLHSKLIDLEDRSRRDNVRFLRFPENIEGTDIHSYLRETPPKLTGLTFDPPLQF</sequence>
<accession>A0AAV7Q9E3</accession>
<gene>
    <name evidence="1" type="ORF">NDU88_003214</name>
</gene>
<dbReference type="Proteomes" id="UP001066276">
    <property type="component" value="Chromosome 6"/>
</dbReference>
<organism evidence="1 2">
    <name type="scientific">Pleurodeles waltl</name>
    <name type="common">Iberian ribbed newt</name>
    <dbReference type="NCBI Taxonomy" id="8319"/>
    <lineage>
        <taxon>Eukaryota</taxon>
        <taxon>Metazoa</taxon>
        <taxon>Chordata</taxon>
        <taxon>Craniata</taxon>
        <taxon>Vertebrata</taxon>
        <taxon>Euteleostomi</taxon>
        <taxon>Amphibia</taxon>
        <taxon>Batrachia</taxon>
        <taxon>Caudata</taxon>
        <taxon>Salamandroidea</taxon>
        <taxon>Salamandridae</taxon>
        <taxon>Pleurodelinae</taxon>
        <taxon>Pleurodeles</taxon>
    </lineage>
</organism>
<proteinExistence type="predicted"/>
<keyword evidence="2" id="KW-1185">Reference proteome</keyword>
<comment type="caution">
    <text evidence="1">The sequence shown here is derived from an EMBL/GenBank/DDBJ whole genome shotgun (WGS) entry which is preliminary data.</text>
</comment>
<evidence type="ECO:0000313" key="2">
    <source>
        <dbReference type="Proteomes" id="UP001066276"/>
    </source>
</evidence>
<reference evidence="1" key="1">
    <citation type="journal article" date="2022" name="bioRxiv">
        <title>Sequencing and chromosome-scale assembly of the giantPleurodeles waltlgenome.</title>
        <authorList>
            <person name="Brown T."/>
            <person name="Elewa A."/>
            <person name="Iarovenko S."/>
            <person name="Subramanian E."/>
            <person name="Araus A.J."/>
            <person name="Petzold A."/>
            <person name="Susuki M."/>
            <person name="Suzuki K.-i.T."/>
            <person name="Hayashi T."/>
            <person name="Toyoda A."/>
            <person name="Oliveira C."/>
            <person name="Osipova E."/>
            <person name="Leigh N.D."/>
            <person name="Simon A."/>
            <person name="Yun M.H."/>
        </authorList>
    </citation>
    <scope>NUCLEOTIDE SEQUENCE</scope>
    <source>
        <strain evidence="1">20211129_DDA</strain>
        <tissue evidence="1">Liver</tissue>
    </source>
</reference>
<dbReference type="EMBL" id="JANPWB010000010">
    <property type="protein sequence ID" value="KAJ1136800.1"/>
    <property type="molecule type" value="Genomic_DNA"/>
</dbReference>
<protein>
    <submittedName>
        <fullName evidence="1">Uncharacterized protein</fullName>
    </submittedName>
</protein>
<dbReference type="AlphaFoldDB" id="A0AAV7Q9E3"/>
<dbReference type="Gene3D" id="1.20.5.340">
    <property type="match status" value="1"/>
</dbReference>
<name>A0AAV7Q9E3_PLEWA</name>
<evidence type="ECO:0000313" key="1">
    <source>
        <dbReference type="EMBL" id="KAJ1136800.1"/>
    </source>
</evidence>